<dbReference type="HOGENOM" id="CLU_739206_0_0_7"/>
<dbReference type="SUPFAM" id="SSF53756">
    <property type="entry name" value="UDP-Glycosyltransferase/glycogen phosphorylase"/>
    <property type="match status" value="1"/>
</dbReference>
<dbReference type="InterPro" id="IPR046561">
    <property type="entry name" value="DUF6716"/>
</dbReference>
<dbReference type="STRING" id="537970.HCAN_0169"/>
<evidence type="ECO:0008006" key="3">
    <source>
        <dbReference type="Google" id="ProtNLM"/>
    </source>
</evidence>
<dbReference type="Pfam" id="PF20471">
    <property type="entry name" value="DUF6716"/>
    <property type="match status" value="1"/>
</dbReference>
<gene>
    <name evidence="1" type="ORF">HCAN_0169</name>
</gene>
<reference evidence="1 2" key="1">
    <citation type="journal article" date="2009" name="J. Bacteriol.">
        <title>Genome sequence of the emerging pathogen Helicobacter canadensis.</title>
        <authorList>
            <person name="Loman N.J."/>
            <person name="Snyder L.A."/>
            <person name="Linton J.D."/>
            <person name="Langdon R."/>
            <person name="Lawson A.J."/>
            <person name="Weinstock G.M."/>
            <person name="Wren B.W."/>
            <person name="Pallen M.J."/>
        </authorList>
    </citation>
    <scope>NUCLEOTIDE SEQUENCE [LARGE SCALE GENOMIC DNA]</scope>
    <source>
        <strain evidence="1 2">MIT 98-5491</strain>
    </source>
</reference>
<evidence type="ECO:0000313" key="1">
    <source>
        <dbReference type="EMBL" id="EES88890.1"/>
    </source>
</evidence>
<organism evidence="1 2">
    <name type="scientific">Helicobacter canadensis MIT 98-5491</name>
    <dbReference type="NCBI Taxonomy" id="537970"/>
    <lineage>
        <taxon>Bacteria</taxon>
        <taxon>Pseudomonadati</taxon>
        <taxon>Campylobacterota</taxon>
        <taxon>Epsilonproteobacteria</taxon>
        <taxon>Campylobacterales</taxon>
        <taxon>Helicobacteraceae</taxon>
        <taxon>Helicobacter</taxon>
    </lineage>
</organism>
<evidence type="ECO:0000313" key="2">
    <source>
        <dbReference type="Proteomes" id="UP000007032"/>
    </source>
</evidence>
<keyword evidence="2" id="KW-1185">Reference proteome</keyword>
<dbReference type="AlphaFoldDB" id="C5ZW69"/>
<dbReference type="Proteomes" id="UP000007032">
    <property type="component" value="Chromosome"/>
</dbReference>
<proteinExistence type="predicted"/>
<name>C5ZW69_9HELI</name>
<protein>
    <recommendedName>
        <fullName evidence="3">Polysaccharide pyruvyl transferase domain-containing protein</fullName>
    </recommendedName>
</protein>
<dbReference type="eggNOG" id="ENOG502Z8CC">
    <property type="taxonomic scope" value="Bacteria"/>
</dbReference>
<sequence>MKLLVFSDFDSRLKWGLALANYLRSIFESVIVYHRENTLEQVKAYVRQEYTMKRYGSMSEMLEKEDIFLKAEVIILAIGGTKNIYFLNALGRFFRKYQQRPIVIAGMNGLTDCSDLHAVLCRIGADIICINSKRNFRIFKEKLQDLNVKNDNLLMLGYARLYGDNTEKSRNCNNGKQITLLIGQANMPAQKKQQSYLMKKVYEYALKYPDHLVVIKERSITHKEHMNAYFKKKEIFQLWRWRYKIKRKPDNILISNEPIESLLGKADVCLGFYSTALIEAIHLGIPTIVIQDFGIGKNIGNHDFLGSGVLHSLNDWIDNKLPIVNKGWKDENCNFASEVEIDLLKKAVIKKIKEKREEVVQYYSEEKFPYFYDK</sequence>
<accession>C5ZW69</accession>
<dbReference type="EMBL" id="CM000776">
    <property type="protein sequence ID" value="EES88890.1"/>
    <property type="molecule type" value="Genomic_DNA"/>
</dbReference>